<dbReference type="Pfam" id="PF05800">
    <property type="entry name" value="GvpO"/>
    <property type="match status" value="1"/>
</dbReference>
<evidence type="ECO:0008006" key="3">
    <source>
        <dbReference type="Google" id="ProtNLM"/>
    </source>
</evidence>
<comment type="caution">
    <text evidence="1">The sequence shown here is derived from an EMBL/GenBank/DDBJ whole genome shotgun (WGS) entry which is preliminary data.</text>
</comment>
<accession>A0ABU2B0Z6</accession>
<dbReference type="Proteomes" id="UP001183794">
    <property type="component" value="Unassembled WGS sequence"/>
</dbReference>
<sequence length="77" mass="8573">MAALKQLQLLTTRTPESVVGLEAHEDGWRITVEVVESARIPNTADIMAEYEVDVDGSGDLTGYSRKSRYFRGRTQAD</sequence>
<protein>
    <recommendedName>
        <fullName evidence="3">Gas vesicle protein</fullName>
    </recommendedName>
</protein>
<evidence type="ECO:0000313" key="2">
    <source>
        <dbReference type="Proteomes" id="UP001183794"/>
    </source>
</evidence>
<dbReference type="InterPro" id="IPR008634">
    <property type="entry name" value="Gas-vesicle_GvpO"/>
</dbReference>
<gene>
    <name evidence="1" type="ORF">J2S62_000941</name>
</gene>
<dbReference type="EMBL" id="JAVDYJ010000001">
    <property type="protein sequence ID" value="MDR7346684.1"/>
    <property type="molecule type" value="Genomic_DNA"/>
</dbReference>
<name>A0ABU2B0Z6_9MICC</name>
<organism evidence="1 2">
    <name type="scientific">Enteractinococcus fodinae</name>
    <dbReference type="NCBI Taxonomy" id="684663"/>
    <lineage>
        <taxon>Bacteria</taxon>
        <taxon>Bacillati</taxon>
        <taxon>Actinomycetota</taxon>
        <taxon>Actinomycetes</taxon>
        <taxon>Micrococcales</taxon>
        <taxon>Micrococcaceae</taxon>
    </lineage>
</organism>
<keyword evidence="2" id="KW-1185">Reference proteome</keyword>
<proteinExistence type="predicted"/>
<evidence type="ECO:0000313" key="1">
    <source>
        <dbReference type="EMBL" id="MDR7346684.1"/>
    </source>
</evidence>
<reference evidence="1 2" key="1">
    <citation type="submission" date="2023-07" db="EMBL/GenBank/DDBJ databases">
        <title>Sequencing the genomes of 1000 actinobacteria strains.</title>
        <authorList>
            <person name="Klenk H.-P."/>
        </authorList>
    </citation>
    <scope>NUCLEOTIDE SEQUENCE [LARGE SCALE GENOMIC DNA]</scope>
    <source>
        <strain evidence="1 2">DSM 22966</strain>
    </source>
</reference>